<reference evidence="1 2" key="1">
    <citation type="submission" date="2017-03" db="EMBL/GenBank/DDBJ databases">
        <authorList>
            <person name="Afonso C.L."/>
            <person name="Miller P.J."/>
            <person name="Scott M.A."/>
            <person name="Spackman E."/>
            <person name="Goraichik I."/>
            <person name="Dimitrov K.M."/>
            <person name="Suarez D.L."/>
            <person name="Swayne D.E."/>
        </authorList>
    </citation>
    <scope>NUCLEOTIDE SEQUENCE [LARGE SCALE GENOMIC DNA]</scope>
    <source>
        <strain evidence="1">Genome sequencing of Nitrospira japonica strain NJ11</strain>
    </source>
</reference>
<protein>
    <submittedName>
        <fullName evidence="1">Uncharacterized protein</fullName>
    </submittedName>
</protein>
<organism evidence="1 2">
    <name type="scientific">Nitrospira japonica</name>
    <dbReference type="NCBI Taxonomy" id="1325564"/>
    <lineage>
        <taxon>Bacteria</taxon>
        <taxon>Pseudomonadati</taxon>
        <taxon>Nitrospirota</taxon>
        <taxon>Nitrospiria</taxon>
        <taxon>Nitrospirales</taxon>
        <taxon>Nitrospiraceae</taxon>
        <taxon>Nitrospira</taxon>
    </lineage>
</organism>
<dbReference type="Proteomes" id="UP000192042">
    <property type="component" value="Chromosome I"/>
</dbReference>
<dbReference type="AlphaFoldDB" id="A0A1W1I315"/>
<keyword evidence="2" id="KW-1185">Reference proteome</keyword>
<evidence type="ECO:0000313" key="2">
    <source>
        <dbReference type="Proteomes" id="UP000192042"/>
    </source>
</evidence>
<gene>
    <name evidence="1" type="ORF">NSJP_1226</name>
</gene>
<name>A0A1W1I315_9BACT</name>
<dbReference type="EMBL" id="LT828648">
    <property type="protein sequence ID" value="SLM47398.1"/>
    <property type="molecule type" value="Genomic_DNA"/>
</dbReference>
<dbReference type="STRING" id="1325564.NSJP_1226"/>
<evidence type="ECO:0000313" key="1">
    <source>
        <dbReference type="EMBL" id="SLM47398.1"/>
    </source>
</evidence>
<accession>A0A1W1I315</accession>
<proteinExistence type="predicted"/>
<sequence>MLIETSLPLILLIPSGELRLKAGQFVDLPDEQAKRLIEKAAGKVRVVSLSKPVMIQSPLRQPRSVYWERADGSIAGPAEPEILECVEVGSQESFWVVVQYEGVPVWISSAVLRTDRGV</sequence>
<dbReference type="KEGG" id="nja:NSJP_1226"/>